<feature type="signal peptide" evidence="3">
    <location>
        <begin position="1"/>
        <end position="24"/>
    </location>
</feature>
<dbReference type="Pfam" id="PF13947">
    <property type="entry name" value="GUB_WAK_bind"/>
    <property type="match status" value="1"/>
</dbReference>
<feature type="domain" description="Wall-associated receptor kinase galacturonan-binding" evidence="4">
    <location>
        <begin position="31"/>
        <end position="89"/>
    </location>
</feature>
<evidence type="ECO:0000256" key="2">
    <source>
        <dbReference type="ARBA" id="ARBA00022729"/>
    </source>
</evidence>
<dbReference type="GO" id="GO:0016020">
    <property type="term" value="C:membrane"/>
    <property type="evidence" value="ECO:0007669"/>
    <property type="project" value="UniProtKB-SubCell"/>
</dbReference>
<organism evidence="5 6">
    <name type="scientific">Canavalia gladiata</name>
    <name type="common">Sword bean</name>
    <name type="synonym">Dolichos gladiatus</name>
    <dbReference type="NCBI Taxonomy" id="3824"/>
    <lineage>
        <taxon>Eukaryota</taxon>
        <taxon>Viridiplantae</taxon>
        <taxon>Streptophyta</taxon>
        <taxon>Embryophyta</taxon>
        <taxon>Tracheophyta</taxon>
        <taxon>Spermatophyta</taxon>
        <taxon>Magnoliopsida</taxon>
        <taxon>eudicotyledons</taxon>
        <taxon>Gunneridae</taxon>
        <taxon>Pentapetalae</taxon>
        <taxon>rosids</taxon>
        <taxon>fabids</taxon>
        <taxon>Fabales</taxon>
        <taxon>Fabaceae</taxon>
        <taxon>Papilionoideae</taxon>
        <taxon>50 kb inversion clade</taxon>
        <taxon>NPAAA clade</taxon>
        <taxon>indigoferoid/millettioid clade</taxon>
        <taxon>Phaseoleae</taxon>
        <taxon>Canavalia</taxon>
    </lineage>
</organism>
<dbReference type="FunFam" id="2.10.25.10:FF:000628">
    <property type="entry name" value="Wall-associated receptor kinase 2"/>
    <property type="match status" value="1"/>
</dbReference>
<dbReference type="GO" id="GO:0030247">
    <property type="term" value="F:polysaccharide binding"/>
    <property type="evidence" value="ECO:0007669"/>
    <property type="project" value="InterPro"/>
</dbReference>
<feature type="chain" id="PRO_5042941204" description="Wall-associated receptor kinase galacturonan-binding domain-containing protein" evidence="3">
    <location>
        <begin position="25"/>
        <end position="361"/>
    </location>
</feature>
<dbReference type="Proteomes" id="UP001367508">
    <property type="component" value="Unassembled WGS sequence"/>
</dbReference>
<evidence type="ECO:0000259" key="4">
    <source>
        <dbReference type="Pfam" id="PF13947"/>
    </source>
</evidence>
<reference evidence="5 6" key="1">
    <citation type="submission" date="2024-01" db="EMBL/GenBank/DDBJ databases">
        <title>The genomes of 5 underutilized Papilionoideae crops provide insights into root nodulation and disease resistanc.</title>
        <authorList>
            <person name="Jiang F."/>
        </authorList>
    </citation>
    <scope>NUCLEOTIDE SEQUENCE [LARGE SCALE GENOMIC DNA]</scope>
    <source>
        <strain evidence="5">LVBAO_FW01</strain>
        <tissue evidence="5">Leaves</tissue>
    </source>
</reference>
<comment type="subcellular location">
    <subcellularLocation>
        <location evidence="1">Membrane</location>
        <topology evidence="1">Single-pass membrane protein</topology>
    </subcellularLocation>
</comment>
<sequence length="361" mass="39592">MSLITKQFLLELFLVTLIVAKAASKLPKQECPTKCGSLSIPYPFGTSEGCYLDESFFINCTYNSSTTLTSPTPFLRHGDLTVLNISLNGELVISFPVVHECYSSNGSSLSAHREKHRHLNLTYFYISTKNKFIALGCDTFAEFWGHVPHKVNYTSTTACASICSSVDDIKGNGSCSGNGCCESIIPNGLSSFTIETWSRDNHTKVHAFNPCSYALVVEESSYKFSTADLKNFTKQRVPILIDWSVGNKTCVEAKRNATAYACKANNSECYNSTNGLGYLCKCHSGFLGNPYLHHGCKDVNQCNVESNPCSIICGNFKENAILIIIAFAWHSCLHNPNSHLVFAAISNSANAPTTTKSKKKD</sequence>
<evidence type="ECO:0000313" key="6">
    <source>
        <dbReference type="Proteomes" id="UP001367508"/>
    </source>
</evidence>
<gene>
    <name evidence="5" type="ORF">VNO77_20651</name>
</gene>
<dbReference type="PANTHER" id="PTHR33491">
    <property type="entry name" value="OSJNBA0016N04.9 PROTEIN"/>
    <property type="match status" value="1"/>
</dbReference>
<protein>
    <recommendedName>
        <fullName evidence="4">Wall-associated receptor kinase galacturonan-binding domain-containing protein</fullName>
    </recommendedName>
</protein>
<dbReference type="InterPro" id="IPR025287">
    <property type="entry name" value="WAK_GUB"/>
</dbReference>
<comment type="caution">
    <text evidence="5">The sequence shown here is derived from an EMBL/GenBank/DDBJ whole genome shotgun (WGS) entry which is preliminary data.</text>
</comment>
<dbReference type="AlphaFoldDB" id="A0AAN9LPY2"/>
<name>A0AAN9LPY2_CANGL</name>
<evidence type="ECO:0000256" key="3">
    <source>
        <dbReference type="SAM" id="SignalP"/>
    </source>
</evidence>
<keyword evidence="2 3" id="KW-0732">Signal</keyword>
<proteinExistence type="predicted"/>
<accession>A0AAN9LPY2</accession>
<dbReference type="EMBL" id="JAYMYQ010000004">
    <property type="protein sequence ID" value="KAK7339961.1"/>
    <property type="molecule type" value="Genomic_DNA"/>
</dbReference>
<keyword evidence="6" id="KW-1185">Reference proteome</keyword>
<evidence type="ECO:0000256" key="1">
    <source>
        <dbReference type="ARBA" id="ARBA00004167"/>
    </source>
</evidence>
<evidence type="ECO:0000313" key="5">
    <source>
        <dbReference type="EMBL" id="KAK7339961.1"/>
    </source>
</evidence>